<feature type="compositionally biased region" description="Polar residues" evidence="1">
    <location>
        <begin position="112"/>
        <end position="121"/>
    </location>
</feature>
<feature type="region of interest" description="Disordered" evidence="1">
    <location>
        <begin position="103"/>
        <end position="149"/>
    </location>
</feature>
<comment type="caution">
    <text evidence="3">The sequence shown here is derived from an EMBL/GenBank/DDBJ whole genome shotgun (WGS) entry which is preliminary data.</text>
</comment>
<keyword evidence="4" id="KW-1185">Reference proteome</keyword>
<proteinExistence type="predicted"/>
<feature type="compositionally biased region" description="Polar residues" evidence="1">
    <location>
        <begin position="131"/>
        <end position="149"/>
    </location>
</feature>
<evidence type="ECO:0000256" key="1">
    <source>
        <dbReference type="SAM" id="MobiDB-lite"/>
    </source>
</evidence>
<feature type="region of interest" description="Disordered" evidence="1">
    <location>
        <begin position="457"/>
        <end position="511"/>
    </location>
</feature>
<name>A0ABD3MWU4_9STRA</name>
<dbReference type="PANTHER" id="PTHR40535">
    <property type="entry name" value="CHROMOSOME UNDETERMINED SCAFFOLD_9, WHOLE GENOME SHOTGUN SEQUENCE"/>
    <property type="match status" value="1"/>
</dbReference>
<protein>
    <submittedName>
        <fullName evidence="3">Uncharacterized protein</fullName>
    </submittedName>
</protein>
<feature type="transmembrane region" description="Helical" evidence="2">
    <location>
        <begin position="638"/>
        <end position="659"/>
    </location>
</feature>
<evidence type="ECO:0000313" key="3">
    <source>
        <dbReference type="EMBL" id="KAL3767423.1"/>
    </source>
</evidence>
<feature type="transmembrane region" description="Helical" evidence="2">
    <location>
        <begin position="422"/>
        <end position="444"/>
    </location>
</feature>
<feature type="transmembrane region" description="Helical" evidence="2">
    <location>
        <begin position="330"/>
        <end position="347"/>
    </location>
</feature>
<gene>
    <name evidence="3" type="ORF">ACHAWO_010079</name>
</gene>
<dbReference type="Proteomes" id="UP001530400">
    <property type="component" value="Unassembled WGS sequence"/>
</dbReference>
<dbReference type="AlphaFoldDB" id="A0ABD3MWU4"/>
<feature type="transmembrane region" description="Helical" evidence="2">
    <location>
        <begin position="256"/>
        <end position="277"/>
    </location>
</feature>
<keyword evidence="2" id="KW-0472">Membrane</keyword>
<keyword evidence="2" id="KW-1133">Transmembrane helix</keyword>
<reference evidence="3 4" key="1">
    <citation type="submission" date="2024-10" db="EMBL/GenBank/DDBJ databases">
        <title>Updated reference genomes for cyclostephanoid diatoms.</title>
        <authorList>
            <person name="Roberts W.R."/>
            <person name="Alverson A.J."/>
        </authorList>
    </citation>
    <scope>NUCLEOTIDE SEQUENCE [LARGE SCALE GENOMIC DNA]</scope>
    <source>
        <strain evidence="3 4">AJA010-31</strain>
    </source>
</reference>
<keyword evidence="2" id="KW-0812">Transmembrane</keyword>
<evidence type="ECO:0000256" key="2">
    <source>
        <dbReference type="SAM" id="Phobius"/>
    </source>
</evidence>
<evidence type="ECO:0000313" key="4">
    <source>
        <dbReference type="Proteomes" id="UP001530400"/>
    </source>
</evidence>
<accession>A0ABD3MWU4</accession>
<organism evidence="3 4">
    <name type="scientific">Cyclotella atomus</name>
    <dbReference type="NCBI Taxonomy" id="382360"/>
    <lineage>
        <taxon>Eukaryota</taxon>
        <taxon>Sar</taxon>
        <taxon>Stramenopiles</taxon>
        <taxon>Ochrophyta</taxon>
        <taxon>Bacillariophyta</taxon>
        <taxon>Coscinodiscophyceae</taxon>
        <taxon>Thalassiosirophycidae</taxon>
        <taxon>Stephanodiscales</taxon>
        <taxon>Stephanodiscaceae</taxon>
        <taxon>Cyclotella</taxon>
    </lineage>
</organism>
<feature type="transmembrane region" description="Helical" evidence="2">
    <location>
        <begin position="384"/>
        <end position="410"/>
    </location>
</feature>
<dbReference type="PANTHER" id="PTHR40535:SF1">
    <property type="entry name" value="CHROMOSOME UNDETERMINED SCAFFOLD_9, WHOLE GENOME SHOTGUN SEQUENCE"/>
    <property type="match status" value="1"/>
</dbReference>
<feature type="transmembrane region" description="Helical" evidence="2">
    <location>
        <begin position="22"/>
        <end position="45"/>
    </location>
</feature>
<dbReference type="EMBL" id="JALLPJ020001365">
    <property type="protein sequence ID" value="KAL3767423.1"/>
    <property type="molecule type" value="Genomic_DNA"/>
</dbReference>
<feature type="transmembrane region" description="Helical" evidence="2">
    <location>
        <begin position="231"/>
        <end position="250"/>
    </location>
</feature>
<feature type="transmembrane region" description="Helical" evidence="2">
    <location>
        <begin position="353"/>
        <end position="372"/>
    </location>
</feature>
<sequence>MAFEPIFQSFTSSDTYIVPYKFANGAIIAVFAFLVPLLTMEINYFRLGIFRNWYLMERAKRRRERSSRLSISDGVRDECSSECRDDVVEDGFSSRGEVAAAAAATENGFENDATTKMSSQHDALEEEARKSSSSGVKVPPENSSNVTANQQINLLREVKYNEEGDEDKDDISSIDEEAISSILLDSNILTNQLCYNASILSSIHHPHGTDQDRSILNTSYSTVRKSSLVTIVYWMVLYFATAVGIIMNTRGLEEKVVAIIGGASKFVAAVLVFIVSAKIPQWVSSFLGVYHQGSILLVKHSSPYSQRLHKLNLSNSTDASKLQKYVRRGVGFHFAKFYVVLMPFYCGSSVPSVVFSMCLGSVVGFMLMWSVFMVHKKYIHHRNVVAFSTIFILIAISSLTFVRGIAWIQVVWHLDIFEDGDALLAISFFSWLVLLISVHALFLCHTFKVEKKARGSDIGSIDNEHTNEATSSDHVGIDESNRSSPRGGMKRRSSFVAGLPRKPSHPSQLFDPRTHFKDGKCRFSELSEFESLDGRDSMSIVTTEQQQHHLVEGSTVEIVTNGLSAGDNPDAVNCTSPMSASFEKQYEYHGNQSNHQANDILLESAKRQCPAWCEVFICLSPEYKQSSSLWKTIAWTKIIIMTLAHLLFLYFVIVCIGATSQQDRVREKLPYVQEAVYDHMNEGVVCAFDNKGPESNITTFSNLDAAHNAGFLVLHCGACGACSTWDDLKLEWSTRDTISEFANDCAKKGLFGGHDAITECLMHPSIGWGYECATCWMEDIVCTKEHCAFIFLQSQMINSVTDFAVGPDDITSATCEEANCEAGNPGTFVDCSGATRRRMNITSSIARPGDQQCAIVDVEDWEDLFFGSGMIT</sequence>